<dbReference type="InterPro" id="IPR052895">
    <property type="entry name" value="HetReg/Transcr_Mod"/>
</dbReference>
<dbReference type="Pfam" id="PF06985">
    <property type="entry name" value="HET"/>
    <property type="match status" value="1"/>
</dbReference>
<sequence length="903" mass="101567">MARRPYIYTPLPRRSDTGSNTGLPNLKKPIRLLNLLPGAPSDRLIGELIVHQLKVLEEPVEDPRRQDNPVPTDPRSPTAIDPGQKQEDDQQYEALSYAWGDPDAKECINILDDKRACRTLQVTSNLELALRHLRHDGETRCLWVDAICINQNDKSEKSEQVPIMGQIYSRASNLCIWLGEENSTSRLAFEHINLVLNLQNFEQTVHEKYADAWAALSDLMKREWFSRRWVVQEIAYAQKASVHCGKQQIDWTELADAVALFGSRADEIANLFRGHRKYNHRNDYLGDVQALGANRLVTTIGMLFRKADDGKRIAKLLTLESLVSRLPAFKASVPHDIIYAVLSLARDTITSASQPAPHEPQLAEPNADPEHELNINGVGAVGSSNDPDSLSPMPTHADGQPHGREAVFGTNSRRPSFHGSFRPPVPFLQHPSPDSAAYSLQHPFLKALPDDISDAIDYLIKLGWSEKEVKEAFDRVKSQEAIFQKGTATGSPESFWDEPTRNALSSSKGRSAVAFRLLLMQHRNEKVLQNLQDKMTAATGTVKLFVDTLQNRVNLKTFHVHYMDKEFYAVCKEFIKFVIRSSESLDMLFRPWAPVKEDLPMEDLSKEDTDLPSWICRLDKSPFRPRPDGNFGRVNADLLVGLPDSGSPTYSASALTKPNKAEFSPQGRSLYVDGMVLDDIGELTVPAVEGNVPNEWLKLGEWHKIKEEPPDSFWRTLVGDRDHNGHNPPWYYRRACLYAFAQRVTGGALNTDRLMSSESSKIVTDYLKRVQAVVFNRRLIRTRDGRRLGLVPDTAREGDKVCILRGCSVPVILRETDDDGASVTLNLVPSRDPAPKNFEQSATSNGAIREPVSPVHEKIPEPKVDKHFKCKVIGECYIHGVMDGEAFRIRDRQKLPAAKFELI</sequence>
<evidence type="ECO:0000313" key="3">
    <source>
        <dbReference type="EMBL" id="KAJ9611434.1"/>
    </source>
</evidence>
<protein>
    <recommendedName>
        <fullName evidence="2">Heterokaryon incompatibility domain-containing protein</fullName>
    </recommendedName>
</protein>
<feature type="region of interest" description="Disordered" evidence="1">
    <location>
        <begin position="59"/>
        <end position="92"/>
    </location>
</feature>
<gene>
    <name evidence="3" type="ORF">H2200_004618</name>
</gene>
<evidence type="ECO:0000259" key="2">
    <source>
        <dbReference type="Pfam" id="PF06985"/>
    </source>
</evidence>
<dbReference type="Proteomes" id="UP001172673">
    <property type="component" value="Unassembled WGS sequence"/>
</dbReference>
<feature type="region of interest" description="Disordered" evidence="1">
    <location>
        <begin position="1"/>
        <end position="26"/>
    </location>
</feature>
<dbReference type="InterPro" id="IPR010730">
    <property type="entry name" value="HET"/>
</dbReference>
<dbReference type="PANTHER" id="PTHR24148">
    <property type="entry name" value="ANKYRIN REPEAT DOMAIN-CONTAINING PROTEIN 39 HOMOLOG-RELATED"/>
    <property type="match status" value="1"/>
</dbReference>
<dbReference type="AlphaFoldDB" id="A0AA39CKM3"/>
<evidence type="ECO:0000313" key="4">
    <source>
        <dbReference type="Proteomes" id="UP001172673"/>
    </source>
</evidence>
<accession>A0AA39CKM3</accession>
<dbReference type="EMBL" id="JAPDRK010000006">
    <property type="protein sequence ID" value="KAJ9611434.1"/>
    <property type="molecule type" value="Genomic_DNA"/>
</dbReference>
<comment type="caution">
    <text evidence="3">The sequence shown here is derived from an EMBL/GenBank/DDBJ whole genome shotgun (WGS) entry which is preliminary data.</text>
</comment>
<organism evidence="3 4">
    <name type="scientific">Cladophialophora chaetospira</name>
    <dbReference type="NCBI Taxonomy" id="386627"/>
    <lineage>
        <taxon>Eukaryota</taxon>
        <taxon>Fungi</taxon>
        <taxon>Dikarya</taxon>
        <taxon>Ascomycota</taxon>
        <taxon>Pezizomycotina</taxon>
        <taxon>Eurotiomycetes</taxon>
        <taxon>Chaetothyriomycetidae</taxon>
        <taxon>Chaetothyriales</taxon>
        <taxon>Herpotrichiellaceae</taxon>
        <taxon>Cladophialophora</taxon>
    </lineage>
</organism>
<evidence type="ECO:0000256" key="1">
    <source>
        <dbReference type="SAM" id="MobiDB-lite"/>
    </source>
</evidence>
<keyword evidence="4" id="KW-1185">Reference proteome</keyword>
<name>A0AA39CKM3_9EURO</name>
<feature type="domain" description="Heterokaryon incompatibility" evidence="2">
    <location>
        <begin position="92"/>
        <end position="233"/>
    </location>
</feature>
<proteinExistence type="predicted"/>
<feature type="region of interest" description="Disordered" evidence="1">
    <location>
        <begin position="351"/>
        <end position="405"/>
    </location>
</feature>
<reference evidence="3" key="1">
    <citation type="submission" date="2022-10" db="EMBL/GenBank/DDBJ databases">
        <title>Culturing micro-colonial fungi from biological soil crusts in the Mojave desert and describing Neophaeococcomyces mojavensis, and introducing the new genera and species Taxawa tesnikishii.</title>
        <authorList>
            <person name="Kurbessoian T."/>
            <person name="Stajich J.E."/>
        </authorList>
    </citation>
    <scope>NUCLEOTIDE SEQUENCE</scope>
    <source>
        <strain evidence="3">TK_41</strain>
    </source>
</reference>
<dbReference type="PANTHER" id="PTHR24148:SF64">
    <property type="entry name" value="HETEROKARYON INCOMPATIBILITY DOMAIN-CONTAINING PROTEIN"/>
    <property type="match status" value="1"/>
</dbReference>